<dbReference type="PROSITE" id="PS50123">
    <property type="entry name" value="CHER"/>
    <property type="match status" value="1"/>
</dbReference>
<gene>
    <name evidence="17" type="ORF">BCM02_112231</name>
</gene>
<evidence type="ECO:0000259" key="15">
    <source>
        <dbReference type="PROSITE" id="PS50122"/>
    </source>
</evidence>
<comment type="catalytic activity">
    <reaction evidence="2">
        <text>L-glutamyl-[protein] + S-adenosyl-L-methionine = [protein]-L-glutamate 5-O-methyl ester + S-adenosyl-L-homocysteine</text>
        <dbReference type="Rhea" id="RHEA:24452"/>
        <dbReference type="Rhea" id="RHEA-COMP:10208"/>
        <dbReference type="Rhea" id="RHEA-COMP:10311"/>
        <dbReference type="ChEBI" id="CHEBI:29973"/>
        <dbReference type="ChEBI" id="CHEBI:57856"/>
        <dbReference type="ChEBI" id="CHEBI:59789"/>
        <dbReference type="ChEBI" id="CHEBI:82795"/>
        <dbReference type="EC" id="2.1.1.80"/>
    </reaction>
</comment>
<dbReference type="InterPro" id="IPR022642">
    <property type="entry name" value="CheR_C"/>
</dbReference>
<evidence type="ECO:0000256" key="3">
    <source>
        <dbReference type="ARBA" id="ARBA00022603"/>
    </source>
</evidence>
<evidence type="ECO:0000256" key="1">
    <source>
        <dbReference type="ARBA" id="ARBA00000085"/>
    </source>
</evidence>
<feature type="domain" description="CheB-type methylesterase" evidence="15">
    <location>
        <begin position="25"/>
        <end position="205"/>
    </location>
</feature>
<dbReference type="PRINTS" id="PR00996">
    <property type="entry name" value="CHERMTFRASE"/>
</dbReference>
<evidence type="ECO:0000259" key="16">
    <source>
        <dbReference type="PROSITE" id="PS50123"/>
    </source>
</evidence>
<dbReference type="NCBIfam" id="TIGR00229">
    <property type="entry name" value="sensory_box"/>
    <property type="match status" value="1"/>
</dbReference>
<keyword evidence="11" id="KW-0175">Coiled coil</keyword>
<evidence type="ECO:0000256" key="8">
    <source>
        <dbReference type="ARBA" id="ARBA00022840"/>
    </source>
</evidence>
<dbReference type="Pfam" id="PF01339">
    <property type="entry name" value="CheB_methylest"/>
    <property type="match status" value="1"/>
</dbReference>
<dbReference type="Pfam" id="PF02518">
    <property type="entry name" value="HATPase_c"/>
    <property type="match status" value="1"/>
</dbReference>
<feature type="domain" description="PAC" evidence="14">
    <location>
        <begin position="819"/>
        <end position="869"/>
    </location>
</feature>
<keyword evidence="18" id="KW-1185">Reference proteome</keyword>
<dbReference type="CDD" id="cd00130">
    <property type="entry name" value="PAS"/>
    <property type="match status" value="1"/>
</dbReference>
<evidence type="ECO:0000256" key="9">
    <source>
        <dbReference type="ARBA" id="ARBA00023012"/>
    </source>
</evidence>
<dbReference type="SUPFAM" id="SSF47757">
    <property type="entry name" value="Chemotaxis receptor methyltransferase CheR, N-terminal domain"/>
    <property type="match status" value="1"/>
</dbReference>
<keyword evidence="7" id="KW-0418">Kinase</keyword>
<dbReference type="GO" id="GO:0006935">
    <property type="term" value="P:chemotaxis"/>
    <property type="evidence" value="ECO:0007669"/>
    <property type="project" value="UniProtKB-UniRule"/>
</dbReference>
<dbReference type="Pfam" id="PF13596">
    <property type="entry name" value="PAS_10"/>
    <property type="match status" value="1"/>
</dbReference>
<dbReference type="InterPro" id="IPR005467">
    <property type="entry name" value="His_kinase_dom"/>
</dbReference>
<dbReference type="SUPFAM" id="SSF53335">
    <property type="entry name" value="S-adenosyl-L-methionine-dependent methyltransferases"/>
    <property type="match status" value="1"/>
</dbReference>
<dbReference type="InterPro" id="IPR050903">
    <property type="entry name" value="Bact_Chemotaxis_MeTrfase"/>
</dbReference>
<dbReference type="Pfam" id="PF01739">
    <property type="entry name" value="CheR"/>
    <property type="match status" value="1"/>
</dbReference>
<name>A0A5S5BSU5_9BACL</name>
<dbReference type="Gene3D" id="1.10.155.10">
    <property type="entry name" value="Chemotaxis receptor methyltransferase CheR, N-terminal domain"/>
    <property type="match status" value="1"/>
</dbReference>
<dbReference type="GO" id="GO:0032259">
    <property type="term" value="P:methylation"/>
    <property type="evidence" value="ECO:0007669"/>
    <property type="project" value="UniProtKB-KW"/>
</dbReference>
<dbReference type="PANTHER" id="PTHR24422">
    <property type="entry name" value="CHEMOTAXIS PROTEIN METHYLTRANSFERASE"/>
    <property type="match status" value="1"/>
</dbReference>
<protein>
    <submittedName>
        <fullName evidence="17">Two-component system CheB/CheR fusion protein</fullName>
    </submittedName>
</protein>
<dbReference type="InterPro" id="IPR000014">
    <property type="entry name" value="PAS"/>
</dbReference>
<dbReference type="SUPFAM" id="SSF55785">
    <property type="entry name" value="PYP-like sensor domain (PAS domain)"/>
    <property type="match status" value="2"/>
</dbReference>
<dbReference type="PROSITE" id="PS50113">
    <property type="entry name" value="PAC"/>
    <property type="match status" value="2"/>
</dbReference>
<dbReference type="GO" id="GO:0005524">
    <property type="term" value="F:ATP binding"/>
    <property type="evidence" value="ECO:0007669"/>
    <property type="project" value="UniProtKB-KW"/>
</dbReference>
<dbReference type="GO" id="GO:0000156">
    <property type="term" value="F:phosphorelay response regulator activity"/>
    <property type="evidence" value="ECO:0007669"/>
    <property type="project" value="InterPro"/>
</dbReference>
<feature type="domain" description="PAC" evidence="14">
    <location>
        <begin position="937"/>
        <end position="990"/>
    </location>
</feature>
<feature type="domain" description="Histidine kinase" evidence="12">
    <location>
        <begin position="1003"/>
        <end position="1206"/>
    </location>
</feature>
<dbReference type="Pfam" id="PF00512">
    <property type="entry name" value="HisKA"/>
    <property type="match status" value="1"/>
</dbReference>
<dbReference type="GO" id="GO:0008983">
    <property type="term" value="F:protein-glutamate O-methyltransferase activity"/>
    <property type="evidence" value="ECO:0007669"/>
    <property type="project" value="UniProtKB-EC"/>
</dbReference>
<keyword evidence="9" id="KW-0902">Two-component regulatory system</keyword>
<evidence type="ECO:0000256" key="7">
    <source>
        <dbReference type="ARBA" id="ARBA00022777"/>
    </source>
</evidence>
<dbReference type="InterPro" id="IPR000673">
    <property type="entry name" value="Sig_transdc_resp-reg_Me-estase"/>
</dbReference>
<dbReference type="SMART" id="SM00387">
    <property type="entry name" value="HATPase_c"/>
    <property type="match status" value="1"/>
</dbReference>
<dbReference type="Proteomes" id="UP000323257">
    <property type="component" value="Unassembled WGS sequence"/>
</dbReference>
<dbReference type="GO" id="GO:0008984">
    <property type="term" value="F:protein-glutamate methylesterase activity"/>
    <property type="evidence" value="ECO:0007669"/>
    <property type="project" value="InterPro"/>
</dbReference>
<dbReference type="PROSITE" id="PS50109">
    <property type="entry name" value="HIS_KIN"/>
    <property type="match status" value="1"/>
</dbReference>
<evidence type="ECO:0000256" key="10">
    <source>
        <dbReference type="PROSITE-ProRule" id="PRU00050"/>
    </source>
</evidence>
<evidence type="ECO:0000259" key="14">
    <source>
        <dbReference type="PROSITE" id="PS50113"/>
    </source>
</evidence>
<evidence type="ECO:0000313" key="17">
    <source>
        <dbReference type="EMBL" id="TYP70251.1"/>
    </source>
</evidence>
<dbReference type="InterPro" id="IPR035909">
    <property type="entry name" value="CheB_C"/>
</dbReference>
<dbReference type="Pfam" id="PF13426">
    <property type="entry name" value="PAS_9"/>
    <property type="match status" value="1"/>
</dbReference>
<dbReference type="Gene3D" id="3.30.450.20">
    <property type="entry name" value="PAS domain"/>
    <property type="match status" value="2"/>
</dbReference>
<dbReference type="InterPro" id="IPR003661">
    <property type="entry name" value="HisK_dim/P_dom"/>
</dbReference>
<dbReference type="GO" id="GO:0000155">
    <property type="term" value="F:phosphorelay sensor kinase activity"/>
    <property type="evidence" value="ECO:0007669"/>
    <property type="project" value="InterPro"/>
</dbReference>
<dbReference type="SMART" id="SM00091">
    <property type="entry name" value="PAS"/>
    <property type="match status" value="1"/>
</dbReference>
<reference evidence="17 18" key="1">
    <citation type="submission" date="2019-07" db="EMBL/GenBank/DDBJ databases">
        <title>Genomic Encyclopedia of Type Strains, Phase III (KMG-III): the genomes of soil and plant-associated and newly described type strains.</title>
        <authorList>
            <person name="Whitman W."/>
        </authorList>
    </citation>
    <scope>NUCLEOTIDE SEQUENCE [LARGE SCALE GENOMIC DNA]</scope>
    <source>
        <strain evidence="17 18">BL24</strain>
    </source>
</reference>
<dbReference type="Gene3D" id="3.40.50.150">
    <property type="entry name" value="Vaccinia Virus protein VP39"/>
    <property type="match status" value="1"/>
</dbReference>
<dbReference type="Gene3D" id="3.30.565.10">
    <property type="entry name" value="Histidine kinase-like ATPase, C-terminal domain"/>
    <property type="match status" value="1"/>
</dbReference>
<dbReference type="SUPFAM" id="SSF47384">
    <property type="entry name" value="Homodimeric domain of signal transducing histidine kinase"/>
    <property type="match status" value="1"/>
</dbReference>
<dbReference type="InterPro" id="IPR003594">
    <property type="entry name" value="HATPase_dom"/>
</dbReference>
<dbReference type="SMART" id="SM00388">
    <property type="entry name" value="HisKA"/>
    <property type="match status" value="1"/>
</dbReference>
<evidence type="ECO:0000256" key="2">
    <source>
        <dbReference type="ARBA" id="ARBA00001541"/>
    </source>
</evidence>
<dbReference type="SUPFAM" id="SSF55874">
    <property type="entry name" value="ATPase domain of HSP90 chaperone/DNA topoisomerase II/histidine kinase"/>
    <property type="match status" value="1"/>
</dbReference>
<keyword evidence="10" id="KW-0378">Hydrolase</keyword>
<dbReference type="PROSITE" id="PS50112">
    <property type="entry name" value="PAS"/>
    <property type="match status" value="1"/>
</dbReference>
<dbReference type="Pfam" id="PF03705">
    <property type="entry name" value="CheR_N"/>
    <property type="match status" value="1"/>
</dbReference>
<evidence type="ECO:0000256" key="4">
    <source>
        <dbReference type="ARBA" id="ARBA00022679"/>
    </source>
</evidence>
<comment type="catalytic activity">
    <reaction evidence="1">
        <text>ATP + protein L-histidine = ADP + protein N-phospho-L-histidine.</text>
        <dbReference type="EC" id="2.7.13.3"/>
    </reaction>
</comment>
<keyword evidence="10" id="KW-0145">Chemotaxis</keyword>
<proteinExistence type="predicted"/>
<dbReference type="InterPro" id="IPR000780">
    <property type="entry name" value="CheR_MeTrfase"/>
</dbReference>
<feature type="domain" description="PAS" evidence="13">
    <location>
        <begin position="866"/>
        <end position="916"/>
    </location>
</feature>
<feature type="domain" description="CheR-type methyltransferase" evidence="16">
    <location>
        <begin position="231"/>
        <end position="486"/>
    </location>
</feature>
<keyword evidence="5" id="KW-0949">S-adenosyl-L-methionine</keyword>
<evidence type="ECO:0000256" key="6">
    <source>
        <dbReference type="ARBA" id="ARBA00022741"/>
    </source>
</evidence>
<dbReference type="InterPro" id="IPR029063">
    <property type="entry name" value="SAM-dependent_MTases_sf"/>
</dbReference>
<feature type="active site" evidence="10">
    <location>
        <position position="36"/>
    </location>
</feature>
<dbReference type="AlphaFoldDB" id="A0A5S5BSU5"/>
<dbReference type="Gene3D" id="3.40.50.180">
    <property type="entry name" value="Methylesterase CheB, C-terminal domain"/>
    <property type="match status" value="1"/>
</dbReference>
<sequence>MQVTSHGGLKVQEEQAQLERQYVCDLPSRIVGIGASAGGLEGLKTLFQEAKSDNGLAYVVIQHLSPHYKSLMNEILSKYTTLRIVEAEDEMTVEANTVYLAPSHRSLRTHRGKLYVASPEPGEVHYPIDVFFRSLALEEHSQAIGIILSGTGSDGTKGAIAIKKAGGIIFAQNEATAKFDGMPRSAIQTGYVDYVLSPEGIAAKLNYAPALIPSADSLVSEIEQVSDDERDELVSKILDSIRQETNIDFSYYKRPSLLRRIEKRMSATGCQTLSAYYKLFTEEEDELTALRKDLLIHVTNFFRDAEAFSLLAEQVIPRIFESKTKEREVRIWTAGCSTGEEAYSLAMLVAEFMDGLPDAGSYTIRIFATDVDKHSIEYANFGVYPVSIESSVSEQRRERFFTRQGDTYQVSKELRRMVVFAPHNLIKDPPFSSLDLITCRNMLIYLESEMQRKVLSLFHFALNPSGFLFLGPSETIGRLDHLFEPFHSKWNIFQHKAYRLGGIGGQNLHLEAREGSAGAPDQLMKRKVREMAKSTDLRRTDELYATLVNEHMPPSLLIDENLDVKHLTGKMQPYLSPMEGRPSWNVHKLLDPRLAMAIVTAVQKVRGGEPTVSLYNVRFDNNMGVAETTITVKPFSQTNRMFGGLMLVLFEPAEKLQERGSIIESIEVDENVRRQLLWLENQLRQTEERLHATIEELESSSEELQSTNEELIASNEELQSTNEELQAVNEELVTINSEYQFKIQELTELNNDMDNFLVSTKIGTIFLDTHLCIRRFTPAVTKEINLLEVDYGRPFSHISHNFYYTDFVKDATRVLKTLKSTEREVKSKNGRWYSVRTMPYRTTELLTKGVILTFVDITELKKINEDLLKLSYAMEQSPSVVVITNTDGAIVYANRKYYDVSDYNREETMGRQLAELNDWRAADADFEEIWKKLKAGETWEGELSGHAKNGELYWEKAQLHPIIKKGKTIFFMKISELITERKEAEEMLRKSEMLSAIGQLAAGIAHEIRNPLTSLKGFTKLMKEDNKRNYISIMTMELERIEQIVSELLILAKPQAAEFQVTAIHSVLNDVVMLLETQAIMNNVQIEMHSEPGIFLVEGIANQLKQVFINLLKNGIEAMQGGGTIRISTGMMEDGLVWTSVQDEGGGIPADMLARLGEPFYTTKSKGTGLGLMMSYKIIENHQGKLLYESEMGIGTTARVGLPVWAEPERIEEAQRLTRSAASALAESPQDIPS</sequence>
<organism evidence="17 18">
    <name type="scientific">Paenibacillus methanolicus</name>
    <dbReference type="NCBI Taxonomy" id="582686"/>
    <lineage>
        <taxon>Bacteria</taxon>
        <taxon>Bacillati</taxon>
        <taxon>Bacillota</taxon>
        <taxon>Bacilli</taxon>
        <taxon>Bacillales</taxon>
        <taxon>Paenibacillaceae</taxon>
        <taxon>Paenibacillus</taxon>
    </lineage>
</organism>
<feature type="active site" evidence="10">
    <location>
        <position position="63"/>
    </location>
</feature>
<keyword evidence="8" id="KW-0067">ATP-binding</keyword>
<dbReference type="Gene3D" id="1.10.287.130">
    <property type="match status" value="1"/>
</dbReference>
<dbReference type="InterPro" id="IPR036097">
    <property type="entry name" value="HisK_dim/P_sf"/>
</dbReference>
<dbReference type="InterPro" id="IPR022641">
    <property type="entry name" value="CheR_N"/>
</dbReference>
<keyword evidence="6" id="KW-0547">Nucleotide-binding</keyword>
<accession>A0A5S5BSU5</accession>
<dbReference type="InterPro" id="IPR036804">
    <property type="entry name" value="CheR_N_sf"/>
</dbReference>
<keyword evidence="3" id="KW-0489">Methyltransferase</keyword>
<evidence type="ECO:0000256" key="5">
    <source>
        <dbReference type="ARBA" id="ARBA00022691"/>
    </source>
</evidence>
<dbReference type="InterPro" id="IPR036890">
    <property type="entry name" value="HATPase_C_sf"/>
</dbReference>
<evidence type="ECO:0000259" key="13">
    <source>
        <dbReference type="PROSITE" id="PS50112"/>
    </source>
</evidence>
<dbReference type="SUPFAM" id="SSF52738">
    <property type="entry name" value="Methylesterase CheB, C-terminal domain"/>
    <property type="match status" value="1"/>
</dbReference>
<evidence type="ECO:0000259" key="12">
    <source>
        <dbReference type="PROSITE" id="PS50109"/>
    </source>
</evidence>
<evidence type="ECO:0000313" key="18">
    <source>
        <dbReference type="Proteomes" id="UP000323257"/>
    </source>
</evidence>
<dbReference type="CDD" id="cd00082">
    <property type="entry name" value="HisKA"/>
    <property type="match status" value="1"/>
</dbReference>
<dbReference type="InterPro" id="IPR035965">
    <property type="entry name" value="PAS-like_dom_sf"/>
</dbReference>
<dbReference type="EMBL" id="VNHS01000012">
    <property type="protein sequence ID" value="TYP70251.1"/>
    <property type="molecule type" value="Genomic_DNA"/>
</dbReference>
<keyword evidence="4" id="KW-0808">Transferase</keyword>
<dbReference type="GO" id="GO:0005737">
    <property type="term" value="C:cytoplasm"/>
    <property type="evidence" value="ECO:0007669"/>
    <property type="project" value="InterPro"/>
</dbReference>
<dbReference type="SMART" id="SM00138">
    <property type="entry name" value="MeTrc"/>
    <property type="match status" value="1"/>
</dbReference>
<feature type="active site" evidence="10">
    <location>
        <position position="154"/>
    </location>
</feature>
<evidence type="ECO:0000256" key="11">
    <source>
        <dbReference type="SAM" id="Coils"/>
    </source>
</evidence>
<feature type="coiled-coil region" evidence="11">
    <location>
        <begin position="669"/>
        <end position="738"/>
    </location>
</feature>
<comment type="caution">
    <text evidence="17">The sequence shown here is derived from an EMBL/GenBank/DDBJ whole genome shotgun (WGS) entry which is preliminary data.</text>
</comment>
<dbReference type="CDD" id="cd16434">
    <property type="entry name" value="CheB-CheR_fusion"/>
    <property type="match status" value="1"/>
</dbReference>
<dbReference type="PROSITE" id="PS50122">
    <property type="entry name" value="CHEB"/>
    <property type="match status" value="1"/>
</dbReference>
<dbReference type="InterPro" id="IPR000700">
    <property type="entry name" value="PAS-assoc_C"/>
</dbReference>